<comment type="caution">
    <text evidence="1">The sequence shown here is derived from an EMBL/GenBank/DDBJ whole genome shotgun (WGS) entry which is preliminary data.</text>
</comment>
<proteinExistence type="predicted"/>
<evidence type="ECO:0000313" key="1">
    <source>
        <dbReference type="EMBL" id="HHP68359.1"/>
    </source>
</evidence>
<dbReference type="AlphaFoldDB" id="A0A7J3Y0Y0"/>
<protein>
    <submittedName>
        <fullName evidence="1">Uncharacterized protein</fullName>
    </submittedName>
</protein>
<dbReference type="EMBL" id="DRYK01000078">
    <property type="protein sequence ID" value="HHP68359.1"/>
    <property type="molecule type" value="Genomic_DNA"/>
</dbReference>
<name>A0A7J3Y0Y0_9CREN</name>
<accession>A0A7J3Y0Y0</accession>
<gene>
    <name evidence="1" type="ORF">ENM60_06240</name>
</gene>
<organism evidence="1">
    <name type="scientific">Thermogladius calderae</name>
    <dbReference type="NCBI Taxonomy" id="1200300"/>
    <lineage>
        <taxon>Archaea</taxon>
        <taxon>Thermoproteota</taxon>
        <taxon>Thermoprotei</taxon>
        <taxon>Desulfurococcales</taxon>
        <taxon>Desulfurococcaceae</taxon>
        <taxon>Thermogladius</taxon>
    </lineage>
</organism>
<reference evidence="1" key="1">
    <citation type="journal article" date="2020" name="mSystems">
        <title>Genome- and Community-Level Interaction Insights into Carbon Utilization and Element Cycling Functions of Hydrothermarchaeota in Hydrothermal Sediment.</title>
        <authorList>
            <person name="Zhou Z."/>
            <person name="Liu Y."/>
            <person name="Xu W."/>
            <person name="Pan J."/>
            <person name="Luo Z.H."/>
            <person name="Li M."/>
        </authorList>
    </citation>
    <scope>NUCLEOTIDE SEQUENCE [LARGE SCALE GENOMIC DNA]</scope>
    <source>
        <strain evidence="1">SpSt-110</strain>
    </source>
</reference>
<sequence length="80" mass="9343">MTIYWERCDFCGQHNATRECTMFPELYVCPHCCLSCMKRSVCPNPAWKFSFELKPTPRPARRATGKEALLDLLSKLEEKK</sequence>